<feature type="region of interest" description="Disordered" evidence="1">
    <location>
        <begin position="237"/>
        <end position="266"/>
    </location>
</feature>
<protein>
    <submittedName>
        <fullName evidence="2">Protein phosphatase 2C domain-containing protein</fullName>
    </submittedName>
</protein>
<dbReference type="Proteomes" id="UP001501237">
    <property type="component" value="Unassembled WGS sequence"/>
</dbReference>
<evidence type="ECO:0000313" key="2">
    <source>
        <dbReference type="EMBL" id="GAA3225363.1"/>
    </source>
</evidence>
<reference evidence="3" key="1">
    <citation type="journal article" date="2019" name="Int. J. Syst. Evol. Microbiol.">
        <title>The Global Catalogue of Microorganisms (GCM) 10K type strain sequencing project: providing services to taxonomists for standard genome sequencing and annotation.</title>
        <authorList>
            <consortium name="The Broad Institute Genomics Platform"/>
            <consortium name="The Broad Institute Genome Sequencing Center for Infectious Disease"/>
            <person name="Wu L."/>
            <person name="Ma J."/>
        </authorList>
    </citation>
    <scope>NUCLEOTIDE SEQUENCE [LARGE SCALE GENOMIC DNA]</scope>
    <source>
        <strain evidence="3">JCM 9377</strain>
    </source>
</reference>
<evidence type="ECO:0000313" key="3">
    <source>
        <dbReference type="Proteomes" id="UP001501237"/>
    </source>
</evidence>
<organism evidence="2 3">
    <name type="scientific">Actinocorallia longicatena</name>
    <dbReference type="NCBI Taxonomy" id="111803"/>
    <lineage>
        <taxon>Bacteria</taxon>
        <taxon>Bacillati</taxon>
        <taxon>Actinomycetota</taxon>
        <taxon>Actinomycetes</taxon>
        <taxon>Streptosporangiales</taxon>
        <taxon>Thermomonosporaceae</taxon>
        <taxon>Actinocorallia</taxon>
    </lineage>
</organism>
<accession>A0ABP6QEY4</accession>
<name>A0ABP6QEY4_9ACTN</name>
<gene>
    <name evidence="2" type="ORF">GCM10010468_52960</name>
</gene>
<evidence type="ECO:0000256" key="1">
    <source>
        <dbReference type="SAM" id="MobiDB-lite"/>
    </source>
</evidence>
<proteinExistence type="predicted"/>
<sequence length="266" mass="27708">MRITVASEPGRADRENEDFAGAVPGAALVVDGATAPPGVASGCVHSVAWYARTLGGLLLGTVTDLRLSLAEALELAIAQVGRIHSGGCDLGSPHSPSATLAIARARGGLLEYLVLCDSTVLLDHRDGTAEAVTDDRLDLLRPRIATPPEGADPLAYERLGPVERFAAHRNRPGGFWVAAADPLAARQALTGAVPLDELRSVSLLTDGATRLADLFATLSWPDLRTILTTDGPAGLIRRTRKTEAATPPASGKPSDDATALHWPLTG</sequence>
<keyword evidence="3" id="KW-1185">Reference proteome</keyword>
<dbReference type="EMBL" id="BAAAUV010000015">
    <property type="protein sequence ID" value="GAA3225363.1"/>
    <property type="molecule type" value="Genomic_DNA"/>
</dbReference>
<comment type="caution">
    <text evidence="2">The sequence shown here is derived from an EMBL/GenBank/DDBJ whole genome shotgun (WGS) entry which is preliminary data.</text>
</comment>
<dbReference type="RefSeq" id="WP_344833308.1">
    <property type="nucleotide sequence ID" value="NZ_BAAAUV010000015.1"/>
</dbReference>